<dbReference type="InterPro" id="IPR021709">
    <property type="entry name" value="DUF3292"/>
</dbReference>
<name>A0A545UVZ0_9HYPO</name>
<protein>
    <submittedName>
        <fullName evidence="2">Uncharacterized protein</fullName>
    </submittedName>
</protein>
<accession>A0A545UVZ0</accession>
<proteinExistence type="predicted"/>
<dbReference type="Pfam" id="PF11696">
    <property type="entry name" value="DUF3292"/>
    <property type="match status" value="2"/>
</dbReference>
<dbReference type="Proteomes" id="UP000315783">
    <property type="component" value="Unassembled WGS sequence"/>
</dbReference>
<evidence type="ECO:0000256" key="1">
    <source>
        <dbReference type="SAM" id="MobiDB-lite"/>
    </source>
</evidence>
<dbReference type="STRING" id="43265.A0A545UVZ0"/>
<dbReference type="EMBL" id="SPUK01000011">
    <property type="protein sequence ID" value="TQV93622.1"/>
    <property type="molecule type" value="Genomic_DNA"/>
</dbReference>
<feature type="region of interest" description="Disordered" evidence="1">
    <location>
        <begin position="423"/>
        <end position="480"/>
    </location>
</feature>
<reference evidence="2 3" key="1">
    <citation type="journal article" date="2019" name="Appl. Microbiol. Biotechnol.">
        <title>Genome sequence of Isaria javanica and comparative genome analysis insights into family S53 peptidase evolution in fungal entomopathogens.</title>
        <authorList>
            <person name="Lin R."/>
            <person name="Zhang X."/>
            <person name="Xin B."/>
            <person name="Zou M."/>
            <person name="Gao Y."/>
            <person name="Qin F."/>
            <person name="Hu Q."/>
            <person name="Xie B."/>
            <person name="Cheng X."/>
        </authorList>
    </citation>
    <scope>NUCLEOTIDE SEQUENCE [LARGE SCALE GENOMIC DNA]</scope>
    <source>
        <strain evidence="2 3">IJ1G</strain>
    </source>
</reference>
<organism evidence="2 3">
    <name type="scientific">Cordyceps javanica</name>
    <dbReference type="NCBI Taxonomy" id="43265"/>
    <lineage>
        <taxon>Eukaryota</taxon>
        <taxon>Fungi</taxon>
        <taxon>Dikarya</taxon>
        <taxon>Ascomycota</taxon>
        <taxon>Pezizomycotina</taxon>
        <taxon>Sordariomycetes</taxon>
        <taxon>Hypocreomycetidae</taxon>
        <taxon>Hypocreales</taxon>
        <taxon>Cordycipitaceae</taxon>
        <taxon>Cordyceps</taxon>
    </lineage>
</organism>
<evidence type="ECO:0000313" key="2">
    <source>
        <dbReference type="EMBL" id="TQV93622.1"/>
    </source>
</evidence>
<evidence type="ECO:0000313" key="3">
    <source>
        <dbReference type="Proteomes" id="UP000315783"/>
    </source>
</evidence>
<feature type="region of interest" description="Disordered" evidence="1">
    <location>
        <begin position="1"/>
        <end position="49"/>
    </location>
</feature>
<dbReference type="AlphaFoldDB" id="A0A545UVZ0"/>
<gene>
    <name evidence="2" type="ORF">IF1G_07354</name>
</gene>
<comment type="caution">
    <text evidence="2">The sequence shown here is derived from an EMBL/GenBank/DDBJ whole genome shotgun (WGS) entry which is preliminary data.</text>
</comment>
<sequence>MTDPYSDAAQPPALLRPNEGPSGGEHPVIDHQNAASPVADGSEPTDSHALANQSSVDANQCGIAGQESEYGEVLDLGWNQSDMTKVQPIVQGLDNNHLWALLRRFNKQAFGVRRVQRPPLANLDMNIADDEEFSPEKLRAHLERGYVSIVVPLCSASAHLARLRSWNERDLLFTIVLILVPGVRDAAFPPVPISLIDTRTGDLRKPAAGVAVTDDTVTGAPEPVAGAAVEQEAHSFVNTLGSVALSTTIGGPSSDDSDDAGVAPGADDLIDHVSEAKASAVQGDAGKAEDHTREPVSKMVWQRTRPFMHAITDLVDTWERFGNAVSPTPPFPTLGPRMRLVAALLPILLVSFFTTPYMFAKGSGLVFGLVLFGKPLLDRLVQMLERTHPRWQRFVELRHSLLRGVPTNAQLAITLLRIGEKNKAPIPAPPDPDAVAGNQQDTPWKEGRDEPASENVEGQENKEGGGSNVQQVKKRPGKGRRALDLVKGAVKGGVTTALVADRAKALAGAHHAKERVGVVNYSDKVPPAVGPVRFEARYKGRRGFAYLTETSTTPALSWSPDRDGAAVPSWTVLVSDITAVTKVGGFAWPSKVVIGWSLKKQIVDGLVVETKDAGEYHLTAVLIRDEIFNRLIAVGDQMWQLL</sequence>
<keyword evidence="3" id="KW-1185">Reference proteome</keyword>
<dbReference type="PANTHER" id="PTHR38694">
    <property type="entry name" value="CONSERVED EXPRESSED PROTEIN"/>
    <property type="match status" value="1"/>
</dbReference>
<dbReference type="PANTHER" id="PTHR38694:SF1">
    <property type="entry name" value="PEROXIN DOMAIN-CONTAINING PROTEIN"/>
    <property type="match status" value="1"/>
</dbReference>